<evidence type="ECO:0000259" key="10">
    <source>
        <dbReference type="Pfam" id="PF01266"/>
    </source>
</evidence>
<reference evidence="11" key="1">
    <citation type="submission" date="2015-05" db="EMBL/GenBank/DDBJ databases">
        <authorList>
            <person name="Wang D.B."/>
            <person name="Wang M."/>
        </authorList>
    </citation>
    <scope>NUCLEOTIDE SEQUENCE [LARGE SCALE GENOMIC DNA]</scope>
    <source>
        <strain evidence="11">DU22</strain>
    </source>
</reference>
<reference evidence="12 14" key="3">
    <citation type="submission" date="2019-05" db="EMBL/GenBank/DDBJ databases">
        <title>Arcobacter cibarius and Arcobacter thereius providing challenges in identification an antibiotic susceptibility and Quinolone resistance.</title>
        <authorList>
            <person name="Busch A."/>
            <person name="Hanel I."/>
            <person name="Hotzel H."/>
            <person name="Tomaso H."/>
        </authorList>
    </citation>
    <scope>NUCLEOTIDE SEQUENCE [LARGE SCALE GENOMIC DNA]</scope>
    <source>
        <strain evidence="12 14">17CS1191_2</strain>
    </source>
</reference>
<evidence type="ECO:0000256" key="4">
    <source>
        <dbReference type="ARBA" id="ARBA00022679"/>
    </source>
</evidence>
<keyword evidence="2" id="KW-0489">Methyltransferase</keyword>
<evidence type="ECO:0000256" key="1">
    <source>
        <dbReference type="ARBA" id="ARBA00022490"/>
    </source>
</evidence>
<dbReference type="PATRIC" id="fig|544718.43.peg.1592"/>
<keyword evidence="4" id="KW-0808">Transferase</keyword>
<comment type="caution">
    <text evidence="11">The sequence shown here is derived from an EMBL/GenBank/DDBJ whole genome shotgun (WGS) entry which is preliminary data.</text>
</comment>
<keyword evidence="1" id="KW-0963">Cytoplasm</keyword>
<keyword evidence="5" id="KW-0949">S-adenosyl-L-methionine</keyword>
<dbReference type="GO" id="GO:0032259">
    <property type="term" value="P:methylation"/>
    <property type="evidence" value="ECO:0007669"/>
    <property type="project" value="UniProtKB-KW"/>
</dbReference>
<dbReference type="SUPFAM" id="SSF51905">
    <property type="entry name" value="FAD/NAD(P)-binding domain"/>
    <property type="match status" value="1"/>
</dbReference>
<dbReference type="GO" id="GO:0008033">
    <property type="term" value="P:tRNA processing"/>
    <property type="evidence" value="ECO:0007669"/>
    <property type="project" value="UniProtKB-KW"/>
</dbReference>
<dbReference type="PANTHER" id="PTHR13847">
    <property type="entry name" value="SARCOSINE DEHYDROGENASE-RELATED"/>
    <property type="match status" value="1"/>
</dbReference>
<organism evidence="11 13">
    <name type="scientific">Aliarcobacter thereius</name>
    <dbReference type="NCBI Taxonomy" id="544718"/>
    <lineage>
        <taxon>Bacteria</taxon>
        <taxon>Pseudomonadati</taxon>
        <taxon>Campylobacterota</taxon>
        <taxon>Epsilonproteobacteria</taxon>
        <taxon>Campylobacterales</taxon>
        <taxon>Arcobacteraceae</taxon>
        <taxon>Aliarcobacter</taxon>
    </lineage>
</organism>
<evidence type="ECO:0000313" key="12">
    <source>
        <dbReference type="EMBL" id="TLS71098.1"/>
    </source>
</evidence>
<dbReference type="InterPro" id="IPR006076">
    <property type="entry name" value="FAD-dep_OxRdtase"/>
</dbReference>
<evidence type="ECO:0000256" key="7">
    <source>
        <dbReference type="ARBA" id="ARBA00022827"/>
    </source>
</evidence>
<evidence type="ECO:0000256" key="5">
    <source>
        <dbReference type="ARBA" id="ARBA00022691"/>
    </source>
</evidence>
<name>A0A1C0B5K8_9BACT</name>
<dbReference type="Gene3D" id="3.50.50.60">
    <property type="entry name" value="FAD/NAD(P)-binding domain"/>
    <property type="match status" value="1"/>
</dbReference>
<proteinExistence type="predicted"/>
<feature type="domain" description="FAD dependent oxidoreductase" evidence="10">
    <location>
        <begin position="5"/>
        <end position="358"/>
    </location>
</feature>
<dbReference type="GO" id="GO:0005737">
    <property type="term" value="C:cytoplasm"/>
    <property type="evidence" value="ECO:0007669"/>
    <property type="project" value="TreeGrafter"/>
</dbReference>
<dbReference type="InterPro" id="IPR036188">
    <property type="entry name" value="FAD/NAD-bd_sf"/>
</dbReference>
<evidence type="ECO:0000256" key="9">
    <source>
        <dbReference type="ARBA" id="ARBA00023268"/>
    </source>
</evidence>
<evidence type="ECO:0000313" key="11">
    <source>
        <dbReference type="EMBL" id="OCL97943.1"/>
    </source>
</evidence>
<sequence length="392" mass="44948">MKKYDYIIIGAGIAGCSLAYFLSKYSKSVLLIDKNSDIAFGASGAAGAFLSPLLGLDNSFKTLVAKALEFSTNIYKKEFPHLIDSCGTLRIPKDKKDEEKFQNYIPFMDFPFETRENAYFFPIGSSVKPYEICKELSKDVEKLFSYEVKKIEQIEDEKWLLNSEFEASKLFLATGADISLIKDDYFKIRAVWGQKIDILSSNQTFHNYHKECSISNSKEFENRFKISIGATHDREEIDKNDTSFDLRLKDINLINHNEKTKKIIDKNSKKLLKLASEIKILEDINIIDIKIGARASSVDYFPMIAELINIEKSVEKYPHIKNGSFIKDENLETIKNLYTLNGVGGRGFVLSLYLADILLEYVINGKKIDSSLTNHRLFKRWIKRLKNKGKNR</sequence>
<evidence type="ECO:0000256" key="2">
    <source>
        <dbReference type="ARBA" id="ARBA00022603"/>
    </source>
</evidence>
<dbReference type="GO" id="GO:0016491">
    <property type="term" value="F:oxidoreductase activity"/>
    <property type="evidence" value="ECO:0007669"/>
    <property type="project" value="UniProtKB-KW"/>
</dbReference>
<dbReference type="Pfam" id="PF01266">
    <property type="entry name" value="DAO"/>
    <property type="match status" value="1"/>
</dbReference>
<evidence type="ECO:0000256" key="8">
    <source>
        <dbReference type="ARBA" id="ARBA00023002"/>
    </source>
</evidence>
<dbReference type="RefSeq" id="WP_066184677.1">
    <property type="nucleotide sequence ID" value="NZ_LCUJ01000008.1"/>
</dbReference>
<gene>
    <name evidence="11" type="primary">mnmC</name>
    <name evidence="11" type="ORF">AAX29_01799</name>
    <name evidence="12" type="ORF">FE246_09045</name>
</gene>
<dbReference type="Gene3D" id="3.30.9.10">
    <property type="entry name" value="D-Amino Acid Oxidase, subunit A, domain 2"/>
    <property type="match status" value="1"/>
</dbReference>
<accession>A0A1C0B5K8</accession>
<keyword evidence="9" id="KW-0511">Multifunctional enzyme</keyword>
<dbReference type="STRING" id="544718.AAX25_01627"/>
<dbReference type="EMBL" id="VBUF01000005">
    <property type="protein sequence ID" value="TLS71098.1"/>
    <property type="molecule type" value="Genomic_DNA"/>
</dbReference>
<keyword evidence="3" id="KW-0285">Flavoprotein</keyword>
<reference evidence="13" key="2">
    <citation type="submission" date="2015-05" db="EMBL/GenBank/DDBJ databases">
        <authorList>
            <person name="Rovetto F."/>
            <person name="Cocolin L."/>
            <person name="Illeghems K."/>
            <person name="Van Nieuwerburgh F."/>
            <person name="Houf K."/>
        </authorList>
    </citation>
    <scope>NUCLEOTIDE SEQUENCE [LARGE SCALE GENOMIC DNA]</scope>
    <source>
        <strain evidence="13">DU22</strain>
    </source>
</reference>
<keyword evidence="8" id="KW-0560">Oxidoreductase</keyword>
<dbReference type="OrthoDB" id="5410311at2"/>
<dbReference type="EMBL" id="LCUJ01000008">
    <property type="protein sequence ID" value="OCL97943.1"/>
    <property type="molecule type" value="Genomic_DNA"/>
</dbReference>
<evidence type="ECO:0000313" key="13">
    <source>
        <dbReference type="Proteomes" id="UP000093281"/>
    </source>
</evidence>
<dbReference type="Proteomes" id="UP000093281">
    <property type="component" value="Unassembled WGS sequence"/>
</dbReference>
<dbReference type="GO" id="GO:0008168">
    <property type="term" value="F:methyltransferase activity"/>
    <property type="evidence" value="ECO:0007669"/>
    <property type="project" value="UniProtKB-KW"/>
</dbReference>
<keyword evidence="6" id="KW-0819">tRNA processing</keyword>
<evidence type="ECO:0000256" key="3">
    <source>
        <dbReference type="ARBA" id="ARBA00022630"/>
    </source>
</evidence>
<dbReference type="PROSITE" id="PS51257">
    <property type="entry name" value="PROKAR_LIPOPROTEIN"/>
    <property type="match status" value="1"/>
</dbReference>
<evidence type="ECO:0000256" key="6">
    <source>
        <dbReference type="ARBA" id="ARBA00022694"/>
    </source>
</evidence>
<dbReference type="Proteomes" id="UP000308001">
    <property type="component" value="Unassembled WGS sequence"/>
</dbReference>
<dbReference type="PANTHER" id="PTHR13847:SF283">
    <property type="entry name" value="TRNA 5-METHYLAMINOMETHYL-2-THIOURIDINE BIOSYNTHESIS BIFUNCTIONAL PROTEIN MNMC"/>
    <property type="match status" value="1"/>
</dbReference>
<dbReference type="AlphaFoldDB" id="A0A1C0B5K8"/>
<keyword evidence="7" id="KW-0274">FAD</keyword>
<protein>
    <submittedName>
        <fullName evidence="12">FAD-dependent oxidoreductase</fullName>
    </submittedName>
    <submittedName>
        <fullName evidence="11">tRNA 5-methylaminomethyl-2-thiouridine biosynthesis bifunctional protein MnmC</fullName>
    </submittedName>
</protein>
<evidence type="ECO:0000313" key="14">
    <source>
        <dbReference type="Proteomes" id="UP000308001"/>
    </source>
</evidence>